<comment type="caution">
    <text evidence="2">The sequence shown here is derived from an EMBL/GenBank/DDBJ whole genome shotgun (WGS) entry which is preliminary data.</text>
</comment>
<evidence type="ECO:0000256" key="1">
    <source>
        <dbReference type="SAM" id="Phobius"/>
    </source>
</evidence>
<feature type="transmembrane region" description="Helical" evidence="1">
    <location>
        <begin position="355"/>
        <end position="378"/>
    </location>
</feature>
<feature type="transmembrane region" description="Helical" evidence="1">
    <location>
        <begin position="868"/>
        <end position="890"/>
    </location>
</feature>
<proteinExistence type="predicted"/>
<dbReference type="RefSeq" id="WP_169021369.1">
    <property type="nucleotide sequence ID" value="NZ_JABBMT010000040.1"/>
</dbReference>
<dbReference type="Gene3D" id="1.20.1640.10">
    <property type="entry name" value="Multidrug efflux transporter AcrB transmembrane domain"/>
    <property type="match status" value="2"/>
</dbReference>
<gene>
    <name evidence="2" type="ORF">HHO47_17005</name>
</gene>
<dbReference type="PRINTS" id="PR00702">
    <property type="entry name" value="ACRIFLAVINRP"/>
</dbReference>
<dbReference type="Gene3D" id="3.30.70.1430">
    <property type="entry name" value="Multidrug efflux transporter AcrB pore domain"/>
    <property type="match status" value="2"/>
</dbReference>
<keyword evidence="1" id="KW-0472">Membrane</keyword>
<protein>
    <submittedName>
        <fullName evidence="2">Efflux RND transporter permease subunit</fullName>
    </submittedName>
</protein>
<feature type="transmembrane region" description="Helical" evidence="1">
    <location>
        <begin position="973"/>
        <end position="997"/>
    </location>
</feature>
<keyword evidence="3" id="KW-1185">Reference proteome</keyword>
<dbReference type="Gene3D" id="3.30.70.1440">
    <property type="entry name" value="Multidrug efflux transporter AcrB pore domain"/>
    <property type="match status" value="1"/>
</dbReference>
<feature type="transmembrane region" description="Helical" evidence="1">
    <location>
        <begin position="843"/>
        <end position="861"/>
    </location>
</feature>
<feature type="transmembrane region" description="Helical" evidence="1">
    <location>
        <begin position="513"/>
        <end position="531"/>
    </location>
</feature>
<dbReference type="GO" id="GO:0042910">
    <property type="term" value="F:xenobiotic transmembrane transporter activity"/>
    <property type="evidence" value="ECO:0007669"/>
    <property type="project" value="TreeGrafter"/>
</dbReference>
<feature type="transmembrane region" description="Helical" evidence="1">
    <location>
        <begin position="426"/>
        <end position="446"/>
    </location>
</feature>
<dbReference type="EMBL" id="JABBMT010000040">
    <property type="protein sequence ID" value="NMM42462.1"/>
    <property type="molecule type" value="Genomic_DNA"/>
</dbReference>
<evidence type="ECO:0000313" key="2">
    <source>
        <dbReference type="EMBL" id="NMM42462.1"/>
    </source>
</evidence>
<sequence>MERFLVSLQKPRFAIGIVLILSVTGILSWFSMYEQEDPSFPYRNGMILIKSPGSSVSQFRDSIAKPLEQALNQVDEIKSFDFSLKQDVASIDIELRETVYDTDKAWQRIRDKVDQVEATLPEVKLMVLDKIQDTEGILLSIHSGQGLLNDRALALRIRDEIYRLPEVRKVSLIGDPGQRIEIVYPQTNAIQSGLSPLELMDKIQGANSQHNTSGVFTQSIQTTFLPFTYINDVANLENIQLSLGDHKTILLSNVADIKTTSDVNNIESMWLNGERRIGISVTLESNTIRVSDFGHNFKLFIDELNGKYGQNTIQIQLFQPDYTEQRRHALESSLLLSILCVISILILFMSRQGALIVGLSIPAIASCSIAIFALGGGVLHQMTIAGLILSLGLMVDNCIIMTERVGYHREMGCTQISAIEKSMKDLCKPLLTSTLTTIAAFIPILLAKGDVADFISSIPLIVIITISISYVFAIWFIPVLCSLMNKNVIGSKNKINHQFDYYIQKGSDIIICYPYRLIFLSALLVSILFLVESAPGEFFPKSGRNQAYVDIELDYGSSIYATKNKVEQISEYIVSTSKINKTLAFIGHSGPRFYYNLPQKPNESHFARIVIETQTDREAVHLVARLNKELPKKYPSITVSAHELGQGPPIESPIEIRVLGEENQTRLSAAESILKMLSQHPEVANARRRYEVGKPQLDLRVNHNELKKAGLDEDAVSQYLSWRTSGLLVTSINDDGEGIPVYIRESQEPIPSWELESTFMKNSKGQFIPLNSIAKVEIQGASPILRRKSGFSTFTLLADIKEGSDEEEVLKQLFYPIQELAKAYNVRIEFGGEIEESTEANDALIRALPIGLILLFSVLMMQFNSIRLTLLVLLSIPFSFVGAPIALAIAKTPFGFMSILGLLTLMGLVVNTTILLIDSVINKLKKDIELQMAIEESIRERARPILLTTLTTIVGMLPLALGESSLWPPLAWTVIGGLISSTLLIPLVFPIVLKLLLRPNKLSQYGNL</sequence>
<dbReference type="Proteomes" id="UP000570493">
    <property type="component" value="Unassembled WGS sequence"/>
</dbReference>
<keyword evidence="1" id="KW-0812">Transmembrane</keyword>
<dbReference type="InterPro" id="IPR027463">
    <property type="entry name" value="AcrB_DN_DC_subdom"/>
</dbReference>
<feature type="transmembrane region" description="Helical" evidence="1">
    <location>
        <begin position="458"/>
        <end position="484"/>
    </location>
</feature>
<reference evidence="2" key="1">
    <citation type="submission" date="2020-04" db="EMBL/GenBank/DDBJ databases">
        <title>Genome Sequencing for Pseudoaltermonas arctica.</title>
        <authorList>
            <person name="Elkins N.S."/>
        </authorList>
    </citation>
    <scope>NUCLEOTIDE SEQUENCE [LARGE SCALE GENOMIC DNA]</scope>
    <source>
        <strain evidence="2">NEC-BIFX-2020_0012</strain>
    </source>
</reference>
<dbReference type="SUPFAM" id="SSF82693">
    <property type="entry name" value="Multidrug efflux transporter AcrB pore domain, PN1, PN2, PC1 and PC2 subdomains"/>
    <property type="match status" value="1"/>
</dbReference>
<dbReference type="SUPFAM" id="SSF82866">
    <property type="entry name" value="Multidrug efflux transporter AcrB transmembrane domain"/>
    <property type="match status" value="2"/>
</dbReference>
<dbReference type="Gene3D" id="3.30.70.1320">
    <property type="entry name" value="Multidrug efflux transporter AcrB pore domain like"/>
    <property type="match status" value="1"/>
</dbReference>
<dbReference type="AlphaFoldDB" id="A0A7Y0DVQ9"/>
<keyword evidence="1" id="KW-1133">Transmembrane helix</keyword>
<dbReference type="SUPFAM" id="SSF82714">
    <property type="entry name" value="Multidrug efflux transporter AcrB TolC docking domain, DN and DC subdomains"/>
    <property type="match status" value="2"/>
</dbReference>
<organism evidence="2 3">
    <name type="scientific">Pseudoalteromonas arctica</name>
    <dbReference type="NCBI Taxonomy" id="394751"/>
    <lineage>
        <taxon>Bacteria</taxon>
        <taxon>Pseudomonadati</taxon>
        <taxon>Pseudomonadota</taxon>
        <taxon>Gammaproteobacteria</taxon>
        <taxon>Alteromonadales</taxon>
        <taxon>Pseudoalteromonadaceae</taxon>
        <taxon>Pseudoalteromonas</taxon>
    </lineage>
</organism>
<dbReference type="InterPro" id="IPR001036">
    <property type="entry name" value="Acrflvin-R"/>
</dbReference>
<feature type="transmembrane region" description="Helical" evidence="1">
    <location>
        <begin position="896"/>
        <end position="921"/>
    </location>
</feature>
<dbReference type="PANTHER" id="PTHR32063">
    <property type="match status" value="1"/>
</dbReference>
<feature type="transmembrane region" description="Helical" evidence="1">
    <location>
        <begin position="329"/>
        <end position="348"/>
    </location>
</feature>
<evidence type="ECO:0000313" key="3">
    <source>
        <dbReference type="Proteomes" id="UP000570493"/>
    </source>
</evidence>
<dbReference type="Gene3D" id="3.30.2090.10">
    <property type="entry name" value="Multidrug efflux transporter AcrB TolC docking domain, DN and DC subdomains"/>
    <property type="match status" value="2"/>
</dbReference>
<accession>A0A7Y0DVQ9</accession>
<feature type="transmembrane region" description="Helical" evidence="1">
    <location>
        <begin position="942"/>
        <end position="961"/>
    </location>
</feature>
<dbReference type="PANTHER" id="PTHR32063:SF18">
    <property type="entry name" value="CATION EFFLUX SYSTEM PROTEIN"/>
    <property type="match status" value="1"/>
</dbReference>
<feature type="transmembrane region" description="Helical" evidence="1">
    <location>
        <begin position="384"/>
        <end position="405"/>
    </location>
</feature>
<feature type="transmembrane region" description="Helical" evidence="1">
    <location>
        <begin position="12"/>
        <end position="33"/>
    </location>
</feature>
<dbReference type="GO" id="GO:0005886">
    <property type="term" value="C:plasma membrane"/>
    <property type="evidence" value="ECO:0007669"/>
    <property type="project" value="TreeGrafter"/>
</dbReference>
<dbReference type="Pfam" id="PF00873">
    <property type="entry name" value="ACR_tran"/>
    <property type="match status" value="1"/>
</dbReference>
<name>A0A7Y0DVQ9_9GAMM</name>